<dbReference type="AlphaFoldDB" id="A0A8X6HKM5"/>
<sequence length="175" mass="17875">MRKIGFGETGKPVKARTSCNRRHPASATTSSGRAASTSSGRAASTSSGRAASTSSGRAASTSSGRAASTSSGRAASTSSGRAASTSSGRAAQPAPACGPTSSGRAAQPAPGVQPQPAPQIVLPPERRQVWEMRQGFCHQMKDGPDQDKSRRILLLVGITVLIGVALFRLRNFLGN</sequence>
<evidence type="ECO:0000313" key="4">
    <source>
        <dbReference type="Proteomes" id="UP000887116"/>
    </source>
</evidence>
<keyword evidence="2" id="KW-1133">Transmembrane helix</keyword>
<evidence type="ECO:0000256" key="2">
    <source>
        <dbReference type="SAM" id="Phobius"/>
    </source>
</evidence>
<evidence type="ECO:0000256" key="1">
    <source>
        <dbReference type="SAM" id="MobiDB-lite"/>
    </source>
</evidence>
<accession>A0A8X6HKM5</accession>
<evidence type="ECO:0000313" key="3">
    <source>
        <dbReference type="EMBL" id="GFR24858.1"/>
    </source>
</evidence>
<feature type="transmembrane region" description="Helical" evidence="2">
    <location>
        <begin position="152"/>
        <end position="169"/>
    </location>
</feature>
<keyword evidence="2" id="KW-0812">Transmembrane</keyword>
<feature type="region of interest" description="Disordered" evidence="1">
    <location>
        <begin position="1"/>
        <end position="120"/>
    </location>
</feature>
<protein>
    <submittedName>
        <fullName evidence="3">Uncharacterized protein</fullName>
    </submittedName>
</protein>
<feature type="compositionally biased region" description="Low complexity" evidence="1">
    <location>
        <begin position="25"/>
        <end position="91"/>
    </location>
</feature>
<dbReference type="EMBL" id="BMAO01028458">
    <property type="protein sequence ID" value="GFR24858.1"/>
    <property type="molecule type" value="Genomic_DNA"/>
</dbReference>
<organism evidence="3 4">
    <name type="scientific">Trichonephila clavata</name>
    <name type="common">Joro spider</name>
    <name type="synonym">Nephila clavata</name>
    <dbReference type="NCBI Taxonomy" id="2740835"/>
    <lineage>
        <taxon>Eukaryota</taxon>
        <taxon>Metazoa</taxon>
        <taxon>Ecdysozoa</taxon>
        <taxon>Arthropoda</taxon>
        <taxon>Chelicerata</taxon>
        <taxon>Arachnida</taxon>
        <taxon>Araneae</taxon>
        <taxon>Araneomorphae</taxon>
        <taxon>Entelegynae</taxon>
        <taxon>Araneoidea</taxon>
        <taxon>Nephilidae</taxon>
        <taxon>Trichonephila</taxon>
    </lineage>
</organism>
<reference evidence="3" key="1">
    <citation type="submission" date="2020-07" db="EMBL/GenBank/DDBJ databases">
        <title>Multicomponent nature underlies the extraordinary mechanical properties of spider dragline silk.</title>
        <authorList>
            <person name="Kono N."/>
            <person name="Nakamura H."/>
            <person name="Mori M."/>
            <person name="Yoshida Y."/>
            <person name="Ohtoshi R."/>
            <person name="Malay A.D."/>
            <person name="Moran D.A.P."/>
            <person name="Tomita M."/>
            <person name="Numata K."/>
            <person name="Arakawa K."/>
        </authorList>
    </citation>
    <scope>NUCLEOTIDE SEQUENCE</scope>
</reference>
<comment type="caution">
    <text evidence="3">The sequence shown here is derived from an EMBL/GenBank/DDBJ whole genome shotgun (WGS) entry which is preliminary data.</text>
</comment>
<dbReference type="Proteomes" id="UP000887116">
    <property type="component" value="Unassembled WGS sequence"/>
</dbReference>
<keyword evidence="4" id="KW-1185">Reference proteome</keyword>
<name>A0A8X6HKM5_TRICU</name>
<gene>
    <name evidence="3" type="ORF">TNCT_535501</name>
</gene>
<keyword evidence="2" id="KW-0472">Membrane</keyword>
<proteinExistence type="predicted"/>